<evidence type="ECO:0000259" key="1">
    <source>
        <dbReference type="Pfam" id="PF14344"/>
    </source>
</evidence>
<dbReference type="EMBL" id="CP022983">
    <property type="protein sequence ID" value="ASV69307.1"/>
    <property type="molecule type" value="Genomic_DNA"/>
</dbReference>
<dbReference type="InterPro" id="IPR025510">
    <property type="entry name" value="DUF4397"/>
</dbReference>
<evidence type="ECO:0000313" key="3">
    <source>
        <dbReference type="Proteomes" id="UP000215137"/>
    </source>
</evidence>
<dbReference type="RefSeq" id="WP_095372870.1">
    <property type="nucleotide sequence ID" value="NZ_CP022983.1"/>
</dbReference>
<dbReference type="OrthoDB" id="9783299at2"/>
<gene>
    <name evidence="2" type="ORF">CKF48_19530</name>
</gene>
<feature type="domain" description="DUF4397" evidence="1">
    <location>
        <begin position="32"/>
        <end position="140"/>
    </location>
</feature>
<accession>A0A248TM80</accession>
<dbReference type="KEGG" id="bko:CKF48_19530"/>
<name>A0A248TM80_9BACI</name>
<sequence>MVQQSSSEQKVLQKMSSPANQLLNQNLDALGSIQFFHLSSSSKMIDIFINGVKIYKQISYKQLTNKLALPASSYHIDIYPTDVMVSSLLSRKIEVLPETLHNIALSGEANDMKYTDTPTSIAIPNSLNAKFIHLVADGPSFKPVILAPKSEELPLIQYKQSSKWMNLSPSMLQGCIYGYPYRDYLTSFRFPLQPQKQHLIYIFGSVTGDPPLELMVLIQ</sequence>
<evidence type="ECO:0000313" key="2">
    <source>
        <dbReference type="EMBL" id="ASV69307.1"/>
    </source>
</evidence>
<organism evidence="2 3">
    <name type="scientific">Cytobacillus kochii</name>
    <dbReference type="NCBI Taxonomy" id="859143"/>
    <lineage>
        <taxon>Bacteria</taxon>
        <taxon>Bacillati</taxon>
        <taxon>Bacillota</taxon>
        <taxon>Bacilli</taxon>
        <taxon>Bacillales</taxon>
        <taxon>Bacillaceae</taxon>
        <taxon>Cytobacillus</taxon>
    </lineage>
</organism>
<reference evidence="2 3" key="1">
    <citation type="submission" date="2017-08" db="EMBL/GenBank/DDBJ databases">
        <title>Complete Genome Sequence of Bacillus kochii Oregon-R-modENCODE STRAIN BDGP4, isolated from Drosophila melanogaster gut.</title>
        <authorList>
            <person name="Wan K.H."/>
            <person name="Yu C."/>
            <person name="Park S."/>
            <person name="Hammonds A.S."/>
            <person name="Booth B.W."/>
            <person name="Celniker S.E."/>
        </authorList>
    </citation>
    <scope>NUCLEOTIDE SEQUENCE [LARGE SCALE GENOMIC DNA]</scope>
    <source>
        <strain evidence="2 3">BDGP4</strain>
    </source>
</reference>
<proteinExistence type="predicted"/>
<dbReference type="Proteomes" id="UP000215137">
    <property type="component" value="Chromosome"/>
</dbReference>
<protein>
    <recommendedName>
        <fullName evidence="1">DUF4397 domain-containing protein</fullName>
    </recommendedName>
</protein>
<dbReference type="AlphaFoldDB" id="A0A248TM80"/>
<keyword evidence="3" id="KW-1185">Reference proteome</keyword>
<dbReference type="Pfam" id="PF14344">
    <property type="entry name" value="DUF4397"/>
    <property type="match status" value="1"/>
</dbReference>